<evidence type="ECO:0008006" key="3">
    <source>
        <dbReference type="Google" id="ProtNLM"/>
    </source>
</evidence>
<dbReference type="OrthoDB" id="2504565at2759"/>
<name>A0A0L6VKG4_9BASI</name>
<dbReference type="VEuPathDB" id="FungiDB:VP01_1528g3"/>
<dbReference type="EMBL" id="LAVV01005875">
    <property type="protein sequence ID" value="KNZ60620.1"/>
    <property type="molecule type" value="Genomic_DNA"/>
</dbReference>
<organism evidence="1 2">
    <name type="scientific">Puccinia sorghi</name>
    <dbReference type="NCBI Taxonomy" id="27349"/>
    <lineage>
        <taxon>Eukaryota</taxon>
        <taxon>Fungi</taxon>
        <taxon>Dikarya</taxon>
        <taxon>Basidiomycota</taxon>
        <taxon>Pucciniomycotina</taxon>
        <taxon>Pucciniomycetes</taxon>
        <taxon>Pucciniales</taxon>
        <taxon>Pucciniaceae</taxon>
        <taxon>Puccinia</taxon>
    </lineage>
</organism>
<keyword evidence="2" id="KW-1185">Reference proteome</keyword>
<evidence type="ECO:0000313" key="2">
    <source>
        <dbReference type="Proteomes" id="UP000037035"/>
    </source>
</evidence>
<evidence type="ECO:0000313" key="1">
    <source>
        <dbReference type="EMBL" id="KNZ60620.1"/>
    </source>
</evidence>
<dbReference type="Proteomes" id="UP000037035">
    <property type="component" value="Unassembled WGS sequence"/>
</dbReference>
<dbReference type="AlphaFoldDB" id="A0A0L6VKG4"/>
<protein>
    <recommendedName>
        <fullName evidence="3">DUF4219 domain-containing protein</fullName>
    </recommendedName>
</protein>
<reference evidence="1 2" key="1">
    <citation type="submission" date="2015-08" db="EMBL/GenBank/DDBJ databases">
        <title>Next Generation Sequencing and Analysis of the Genome of Puccinia sorghi L Schw, the Causal Agent of Maize Common Rust.</title>
        <authorList>
            <person name="Rochi L."/>
            <person name="Burguener G."/>
            <person name="Darino M."/>
            <person name="Turjanski A."/>
            <person name="Kreff E."/>
            <person name="Dieguez M.J."/>
            <person name="Sacco F."/>
        </authorList>
    </citation>
    <scope>NUCLEOTIDE SEQUENCE [LARGE SCALE GENOMIC DNA]</scope>
    <source>
        <strain evidence="1 2">RO10H11247</strain>
    </source>
</reference>
<comment type="caution">
    <text evidence="1">The sequence shown here is derived from an EMBL/GenBank/DDBJ whole genome shotgun (WGS) entry which is preliminary data.</text>
</comment>
<proteinExistence type="predicted"/>
<accession>A0A0L6VKG4</accession>
<gene>
    <name evidence="1" type="ORF">VP01_1528g3</name>
</gene>
<sequence length="314" mass="34842">MPTDHDKYQVPELTADNFVDWIVKMKSVLKAKELYQLVIGKEPVKGRGDDGKVVDLDHSLRLDKAHALIITRIHSSISGRVRKNGGDECPKKLWSNIIDFGASKKQANVFKAWYRLMHLPLRANNVQSFTSQFWDGIAVLQSLDASIDDNILGHIILMKIPNELSHVRNSLIASGTSSLIEVTYEVVLEMLDNQVKADSTMPIANSTSKEDQAHDDSATALLTQRCPPGRHLASSSHTASRCFSLHPELLKKYRDQLNDRINDPEAHFTSVSSIDSVHESSIASPDPFSSLLAQAELLTVDEVSEGHESEVSLL</sequence>